<evidence type="ECO:0000256" key="4">
    <source>
        <dbReference type="ARBA" id="ARBA00023125"/>
    </source>
</evidence>
<evidence type="ECO:0000256" key="5">
    <source>
        <dbReference type="ARBA" id="ARBA00023163"/>
    </source>
</evidence>
<dbReference type="EMBL" id="CP018047">
    <property type="protein sequence ID" value="AQU68949.1"/>
    <property type="molecule type" value="Genomic_DNA"/>
</dbReference>
<dbReference type="InterPro" id="IPR036388">
    <property type="entry name" value="WH-like_DNA-bd_sf"/>
</dbReference>
<dbReference type="PRINTS" id="PR00364">
    <property type="entry name" value="DISEASERSIST"/>
</dbReference>
<dbReference type="GO" id="GO:0000160">
    <property type="term" value="P:phosphorelay signal transduction system"/>
    <property type="evidence" value="ECO:0007669"/>
    <property type="project" value="UniProtKB-KW"/>
</dbReference>
<dbReference type="Gene3D" id="1.10.10.10">
    <property type="entry name" value="Winged helix-like DNA-binding domain superfamily/Winged helix DNA-binding domain"/>
    <property type="match status" value="1"/>
</dbReference>
<evidence type="ECO:0000256" key="7">
    <source>
        <dbReference type="SAM" id="MobiDB-lite"/>
    </source>
</evidence>
<dbReference type="RefSeq" id="WP_078077581.1">
    <property type="nucleotide sequence ID" value="NZ_CP018047.1"/>
</dbReference>
<dbReference type="InterPro" id="IPR051677">
    <property type="entry name" value="AfsR-DnrI-RedD_regulator"/>
</dbReference>
<comment type="similarity">
    <text evidence="1">Belongs to the AfsR/DnrI/RedD regulatory family.</text>
</comment>
<dbReference type="InterPro" id="IPR016032">
    <property type="entry name" value="Sig_transdc_resp-reg_C-effctor"/>
</dbReference>
<dbReference type="InterPro" id="IPR005158">
    <property type="entry name" value="BTAD"/>
</dbReference>
<dbReference type="InterPro" id="IPR027417">
    <property type="entry name" value="P-loop_NTPase"/>
</dbReference>
<dbReference type="Pfam" id="PF00486">
    <property type="entry name" value="Trans_reg_C"/>
    <property type="match status" value="1"/>
</dbReference>
<dbReference type="PANTHER" id="PTHR35807:SF1">
    <property type="entry name" value="TRANSCRIPTIONAL REGULATOR REDD"/>
    <property type="match status" value="1"/>
</dbReference>
<evidence type="ECO:0000256" key="3">
    <source>
        <dbReference type="ARBA" id="ARBA00023015"/>
    </source>
</evidence>
<keyword evidence="10" id="KW-1185">Reference proteome</keyword>
<dbReference type="Gene3D" id="3.40.50.300">
    <property type="entry name" value="P-loop containing nucleotide triphosphate hydrolases"/>
    <property type="match status" value="1"/>
</dbReference>
<name>A0A1U9QXV9_STRNV</name>
<dbReference type="CDD" id="cd15831">
    <property type="entry name" value="BTAD"/>
    <property type="match status" value="1"/>
</dbReference>
<dbReference type="InterPro" id="IPR011990">
    <property type="entry name" value="TPR-like_helical_dom_sf"/>
</dbReference>
<evidence type="ECO:0000313" key="10">
    <source>
        <dbReference type="Proteomes" id="UP000189677"/>
    </source>
</evidence>
<dbReference type="PROSITE" id="PS51755">
    <property type="entry name" value="OMPR_PHOB"/>
    <property type="match status" value="1"/>
</dbReference>
<evidence type="ECO:0000259" key="8">
    <source>
        <dbReference type="PROSITE" id="PS51755"/>
    </source>
</evidence>
<evidence type="ECO:0000256" key="1">
    <source>
        <dbReference type="ARBA" id="ARBA00005820"/>
    </source>
</evidence>
<gene>
    <name evidence="9" type="ORF">BBN63_24950</name>
</gene>
<dbReference type="Pfam" id="PF03704">
    <property type="entry name" value="BTAD"/>
    <property type="match status" value="1"/>
</dbReference>
<accession>A0A1U9QXV9</accession>
<dbReference type="OrthoDB" id="134712at2"/>
<dbReference type="PANTHER" id="PTHR35807">
    <property type="entry name" value="TRANSCRIPTIONAL REGULATOR REDD-RELATED"/>
    <property type="match status" value="1"/>
</dbReference>
<dbReference type="InterPro" id="IPR001867">
    <property type="entry name" value="OmpR/PhoB-type_DNA-bd"/>
</dbReference>
<dbReference type="KEGG" id="snw:BBN63_24950"/>
<keyword evidence="2" id="KW-0902">Two-component regulatory system</keyword>
<reference evidence="9 10" key="1">
    <citation type="submission" date="2016-11" db="EMBL/GenBank/DDBJ databases">
        <title>Complete genome sequence of Streptomyces niveus SCSIO 3406.</title>
        <authorList>
            <person name="Zhu Q."/>
            <person name="Cheng W."/>
            <person name="Song Y."/>
            <person name="Li Q."/>
            <person name="Ju J."/>
        </authorList>
    </citation>
    <scope>NUCLEOTIDE SEQUENCE [LARGE SCALE GENOMIC DNA]</scope>
    <source>
        <strain evidence="9 10">SCSIO 3406</strain>
    </source>
</reference>
<dbReference type="GO" id="GO:0006355">
    <property type="term" value="P:regulation of DNA-templated transcription"/>
    <property type="evidence" value="ECO:0007669"/>
    <property type="project" value="InterPro"/>
</dbReference>
<dbReference type="GO" id="GO:0043531">
    <property type="term" value="F:ADP binding"/>
    <property type="evidence" value="ECO:0007669"/>
    <property type="project" value="InterPro"/>
</dbReference>
<dbReference type="SUPFAM" id="SSF48452">
    <property type="entry name" value="TPR-like"/>
    <property type="match status" value="2"/>
</dbReference>
<dbReference type="Pfam" id="PF00931">
    <property type="entry name" value="NB-ARC"/>
    <property type="match status" value="1"/>
</dbReference>
<feature type="DNA-binding region" description="OmpR/PhoB-type" evidence="6">
    <location>
        <begin position="1"/>
        <end position="97"/>
    </location>
</feature>
<evidence type="ECO:0000313" key="9">
    <source>
        <dbReference type="EMBL" id="AQU68949.1"/>
    </source>
</evidence>
<evidence type="ECO:0000256" key="6">
    <source>
        <dbReference type="PROSITE-ProRule" id="PRU01091"/>
    </source>
</evidence>
<keyword evidence="5" id="KW-0804">Transcription</keyword>
<organism evidence="9 10">
    <name type="scientific">Streptomyces niveus</name>
    <name type="common">Streptomyces spheroides</name>
    <dbReference type="NCBI Taxonomy" id="193462"/>
    <lineage>
        <taxon>Bacteria</taxon>
        <taxon>Bacillati</taxon>
        <taxon>Actinomycetota</taxon>
        <taxon>Actinomycetes</taxon>
        <taxon>Kitasatosporales</taxon>
        <taxon>Streptomycetaceae</taxon>
        <taxon>Streptomyces</taxon>
    </lineage>
</organism>
<sequence>MRYRVLGPVRMTPRTPSAAKPRAVLATLLVRSNTVVSTHTLIDELWAEGPPRTATTTLQVYVSQLRKALLEDTGEAAAQTGTVQPLLTRPPGYLMQIAPEELDLAVFESLRAEGRAAYGRREYESASRALSRALGLWTGPALSGIPHGPSLETSAIRLNELRAEVLEQRISADLRLGLHHELVGELMALAHEHPLRETLHSHLMVALYRSGRQSDALQAFHQARRSLVDELGVEPGPVLSRLQERILSSDPSLAWHGEPQRGVVPAGGSDDRPAAAPAGGQINGSTAYGQDARPTVWLPPTVANFTGRKDQLAFGKKLLADGEPGRNRVLVLSGRAGAGKTALAVRLAHSATDRFPDGRVLVSLRDANGRAVEPRTVMATLLRRLRGPAAGAGSGTEPLPSSETELAELLHGRTEGRRVLIVLDDAVSEAQVRPVLSAVPEATVILTSRQVLGALESVRHLTLDVLSAREAEALLTACGGPRMRDDPESAREIAQLCGRLPLALRVAAAGLAARPHWTAAGLAKRLRDERTRLPALALGDLDVRSTLLTAYHDVDERARHAFRVLGLAALPDFAPWTGTALLATDPVEAERITEELVQAHLLEARRQPGRQAPVRYSFHSLLRSLALEVLAQESPQEGPAAVERLCRAFLTLARHADAQLAPGRERLMYEAEPLPAISPEDVVGKAPLRWFQEESAALLGAVRQAHEAGLWSLCCSLASATAGYYEAGALWDEWETTHDLALDAARRSGDTHAEAVIQRSLGDLAWQRHQTSLALDRYRLARQLFTRHTDRVAAGRCQSAEADALLAMGQVTRAGHAYAGALSVSRLVDDARGSAESLRGLALVAQREGRQEDALARMEECESASRTAGDHRWTEYASRTASALRIALASGQSAGASSLPLEVRPGVWLFHPSPSAQQAEWGLPAMC</sequence>
<feature type="region of interest" description="Disordered" evidence="7">
    <location>
        <begin position="257"/>
        <end position="293"/>
    </location>
</feature>
<dbReference type="SUPFAM" id="SSF46894">
    <property type="entry name" value="C-terminal effector domain of the bipartite response regulators"/>
    <property type="match status" value="1"/>
</dbReference>
<keyword evidence="3" id="KW-0805">Transcription regulation</keyword>
<dbReference type="SMART" id="SM01043">
    <property type="entry name" value="BTAD"/>
    <property type="match status" value="1"/>
</dbReference>
<proteinExistence type="inferred from homology"/>
<protein>
    <recommendedName>
        <fullName evidence="8">OmpR/PhoB-type domain-containing protein</fullName>
    </recommendedName>
</protein>
<dbReference type="GO" id="GO:0003677">
    <property type="term" value="F:DNA binding"/>
    <property type="evidence" value="ECO:0007669"/>
    <property type="project" value="UniProtKB-UniRule"/>
</dbReference>
<evidence type="ECO:0000256" key="2">
    <source>
        <dbReference type="ARBA" id="ARBA00023012"/>
    </source>
</evidence>
<dbReference type="AlphaFoldDB" id="A0A1U9QXV9"/>
<feature type="domain" description="OmpR/PhoB-type" evidence="8">
    <location>
        <begin position="1"/>
        <end position="97"/>
    </location>
</feature>
<dbReference type="Proteomes" id="UP000189677">
    <property type="component" value="Chromosome"/>
</dbReference>
<keyword evidence="4 6" id="KW-0238">DNA-binding</keyword>
<dbReference type="SMART" id="SM00862">
    <property type="entry name" value="Trans_reg_C"/>
    <property type="match status" value="1"/>
</dbReference>
<dbReference type="SUPFAM" id="SSF52540">
    <property type="entry name" value="P-loop containing nucleoside triphosphate hydrolases"/>
    <property type="match status" value="1"/>
</dbReference>
<dbReference type="Gene3D" id="1.25.40.10">
    <property type="entry name" value="Tetratricopeptide repeat domain"/>
    <property type="match status" value="2"/>
</dbReference>
<dbReference type="InterPro" id="IPR002182">
    <property type="entry name" value="NB-ARC"/>
</dbReference>